<evidence type="ECO:0000256" key="6">
    <source>
        <dbReference type="SAM" id="Phobius"/>
    </source>
</evidence>
<organism evidence="10 11">
    <name type="scientific">Marinobacter daqiaonensis</name>
    <dbReference type="NCBI Taxonomy" id="650891"/>
    <lineage>
        <taxon>Bacteria</taxon>
        <taxon>Pseudomonadati</taxon>
        <taxon>Pseudomonadota</taxon>
        <taxon>Gammaproteobacteria</taxon>
        <taxon>Pseudomonadales</taxon>
        <taxon>Marinobacteraceae</taxon>
        <taxon>Marinobacter</taxon>
    </lineage>
</organism>
<keyword evidence="4" id="KW-0808">Transferase</keyword>
<dbReference type="InterPro" id="IPR035965">
    <property type="entry name" value="PAS-like_dom_sf"/>
</dbReference>
<dbReference type="CDD" id="cd00082">
    <property type="entry name" value="HisKA"/>
    <property type="match status" value="1"/>
</dbReference>
<keyword evidence="3" id="KW-0597">Phosphoprotein</keyword>
<evidence type="ECO:0000259" key="8">
    <source>
        <dbReference type="PROSITE" id="PS50112"/>
    </source>
</evidence>
<feature type="domain" description="Histidine kinase" evidence="7">
    <location>
        <begin position="677"/>
        <end position="891"/>
    </location>
</feature>
<name>A0A1I6IKQ9_9GAMM</name>
<dbReference type="Gene3D" id="3.30.450.20">
    <property type="entry name" value="PAS domain"/>
    <property type="match status" value="4"/>
</dbReference>
<dbReference type="CDD" id="cd00130">
    <property type="entry name" value="PAS"/>
    <property type="match status" value="4"/>
</dbReference>
<dbReference type="GO" id="GO:0005886">
    <property type="term" value="C:plasma membrane"/>
    <property type="evidence" value="ECO:0007669"/>
    <property type="project" value="UniProtKB-ARBA"/>
</dbReference>
<evidence type="ECO:0000256" key="5">
    <source>
        <dbReference type="ARBA" id="ARBA00022777"/>
    </source>
</evidence>
<dbReference type="Pfam" id="PF08448">
    <property type="entry name" value="PAS_4"/>
    <property type="match status" value="1"/>
</dbReference>
<feature type="domain" description="PAS" evidence="8">
    <location>
        <begin position="312"/>
        <end position="365"/>
    </location>
</feature>
<dbReference type="InterPro" id="IPR013655">
    <property type="entry name" value="PAS_fold_3"/>
</dbReference>
<dbReference type="Pfam" id="PF08447">
    <property type="entry name" value="PAS_3"/>
    <property type="match status" value="2"/>
</dbReference>
<feature type="transmembrane region" description="Helical" evidence="6">
    <location>
        <begin position="12"/>
        <end position="36"/>
    </location>
</feature>
<dbReference type="GO" id="GO:0000155">
    <property type="term" value="F:phosphorelay sensor kinase activity"/>
    <property type="evidence" value="ECO:0007669"/>
    <property type="project" value="InterPro"/>
</dbReference>
<comment type="catalytic activity">
    <reaction evidence="1">
        <text>ATP + protein L-histidine = ADP + protein N-phospho-L-histidine.</text>
        <dbReference type="EC" id="2.7.13.3"/>
    </reaction>
</comment>
<evidence type="ECO:0000256" key="1">
    <source>
        <dbReference type="ARBA" id="ARBA00000085"/>
    </source>
</evidence>
<dbReference type="RefSeq" id="WP_167812589.1">
    <property type="nucleotide sequence ID" value="NZ_FOYW01000001.1"/>
</dbReference>
<feature type="transmembrane region" description="Helical" evidence="6">
    <location>
        <begin position="48"/>
        <end position="66"/>
    </location>
</feature>
<dbReference type="EC" id="2.7.13.3" evidence="2"/>
<dbReference type="PROSITE" id="PS50112">
    <property type="entry name" value="PAS"/>
    <property type="match status" value="3"/>
</dbReference>
<feature type="domain" description="PAC" evidence="9">
    <location>
        <begin position="368"/>
        <end position="415"/>
    </location>
</feature>
<dbReference type="AlphaFoldDB" id="A0A1I6IKQ9"/>
<dbReference type="Pfam" id="PF00512">
    <property type="entry name" value="HisKA"/>
    <property type="match status" value="1"/>
</dbReference>
<dbReference type="Gene3D" id="1.10.287.130">
    <property type="match status" value="1"/>
</dbReference>
<protein>
    <recommendedName>
        <fullName evidence="2">histidine kinase</fullName>
        <ecNumber evidence="2">2.7.13.3</ecNumber>
    </recommendedName>
</protein>
<dbReference type="SMART" id="SM00388">
    <property type="entry name" value="HisKA"/>
    <property type="match status" value="1"/>
</dbReference>
<dbReference type="SMART" id="SM00387">
    <property type="entry name" value="HATPase_c"/>
    <property type="match status" value="1"/>
</dbReference>
<feature type="domain" description="PAC" evidence="9">
    <location>
        <begin position="490"/>
        <end position="542"/>
    </location>
</feature>
<dbReference type="PANTHER" id="PTHR43304">
    <property type="entry name" value="PHYTOCHROME-LIKE PROTEIN CPH1"/>
    <property type="match status" value="1"/>
</dbReference>
<dbReference type="STRING" id="650891.SAMN05216203_2419"/>
<dbReference type="InterPro" id="IPR052162">
    <property type="entry name" value="Sensor_kinase/Photoreceptor"/>
</dbReference>
<dbReference type="PRINTS" id="PR00344">
    <property type="entry name" value="BCTRLSENSOR"/>
</dbReference>
<evidence type="ECO:0000259" key="9">
    <source>
        <dbReference type="PROSITE" id="PS50113"/>
    </source>
</evidence>
<dbReference type="PANTHER" id="PTHR43304:SF1">
    <property type="entry name" value="PAC DOMAIN-CONTAINING PROTEIN"/>
    <property type="match status" value="1"/>
</dbReference>
<dbReference type="NCBIfam" id="TIGR00229">
    <property type="entry name" value="sensory_box"/>
    <property type="match status" value="4"/>
</dbReference>
<dbReference type="Pfam" id="PF13426">
    <property type="entry name" value="PAS_9"/>
    <property type="match status" value="1"/>
</dbReference>
<dbReference type="EMBL" id="FOYW01000001">
    <property type="protein sequence ID" value="SFR67229.1"/>
    <property type="molecule type" value="Genomic_DNA"/>
</dbReference>
<gene>
    <name evidence="10" type="ORF">SAMN05216203_2419</name>
</gene>
<feature type="transmembrane region" description="Helical" evidence="6">
    <location>
        <begin position="86"/>
        <end position="107"/>
    </location>
</feature>
<keyword evidence="6" id="KW-0472">Membrane</keyword>
<keyword evidence="11" id="KW-1185">Reference proteome</keyword>
<proteinExistence type="predicted"/>
<accession>A0A1I6IKQ9</accession>
<evidence type="ECO:0000256" key="3">
    <source>
        <dbReference type="ARBA" id="ARBA00022553"/>
    </source>
</evidence>
<dbReference type="SUPFAM" id="SSF47384">
    <property type="entry name" value="Homodimeric domain of signal transducing histidine kinase"/>
    <property type="match status" value="1"/>
</dbReference>
<dbReference type="Gene3D" id="3.30.565.10">
    <property type="entry name" value="Histidine kinase-like ATPase, C-terminal domain"/>
    <property type="match status" value="1"/>
</dbReference>
<dbReference type="InterPro" id="IPR036097">
    <property type="entry name" value="HisK_dim/P_sf"/>
</dbReference>
<reference evidence="10 11" key="1">
    <citation type="submission" date="2016-10" db="EMBL/GenBank/DDBJ databases">
        <authorList>
            <person name="de Groot N.N."/>
        </authorList>
    </citation>
    <scope>NUCLEOTIDE SEQUENCE [LARGE SCALE GENOMIC DNA]</scope>
    <source>
        <strain evidence="10 11">CGMCC 1.9167</strain>
    </source>
</reference>
<sequence length="901" mass="102065">MTESRNHQLTLLCLALAAGMILVALGLVLSAGYLWALAEASEQEDSPAGGVIALTGGLLLLLATLAKSRPTRTPSAHVSCMRDAPLRTVLGVGVAGAVLTVFIWELLRISHGHGDLLFLAEPMGISSHTHHLSETLVLAGGLAVTTLMMITRLFGVLGDERNRRLARLLQREQELRETNERIISFSSDLLCTIDQEGRFRFVSPACEPILGYRPEEMIGHRALEFMVEEDRKPSVQAAQGVRQDTGPGTPQFRNRYYHKDGHVVTLNWKARLSSQDDTLFCVGRDITPELKAEELAHQREAFFSLTPEIFCIVSARNRFVEVNKTFLKTLGYTRAEVVEIPYLNLIEPSWHDTVMDAIERLADGETIYDLEIQLFHRDGSLRWLRVNASMSRDRLIYCSARDITAELQVQKELRANEQLLRMAEQIGRLGGWMVDVTSGRSVWSDAVCDIHEMAPDQVPDMNEALQFYTPEYRPVVRQAVRQAIVLGLPFDLEARITTATGRLRWVRLIGRAVRDERGEVISLQGAFQDISAGKEASEQIRRLAERQSRIFESITDAFFTLDREWRFTFMNRKCEELLQQSRGEVIGESLWEVFPEAIGTEFESQYRQAMNTGETASFEAYFAPLDLWSEANAYPSEDGLAVYFRSINERVEAERELKATLAELERSNSELQDFAFVASHDLQEPLRKIQAFSDRLTRNPDHFDEREQDYLRRMRSAAERMQGLIMDLLSYSRINTRAQPFVRCDLTDILEGVQQDLESAITASRAVVEARPLPEIAGDPSQLRQVMQNLLSNAIKFSRPDVRPRIVIYPEDVSVRGWTLVIQDNGIGFEPKYADRMFQPFQRLHNKHEYAGTGIGLAIVRKIIDRHDAVIVADSRPGEGATFRIHFRHPDSLDQTPGVSH</sequence>
<dbReference type="InterPro" id="IPR003594">
    <property type="entry name" value="HATPase_dom"/>
</dbReference>
<dbReference type="Gene3D" id="2.10.70.100">
    <property type="match status" value="1"/>
</dbReference>
<keyword evidence="6" id="KW-1133">Transmembrane helix</keyword>
<keyword evidence="6" id="KW-0812">Transmembrane</keyword>
<evidence type="ECO:0000313" key="10">
    <source>
        <dbReference type="EMBL" id="SFR67229.1"/>
    </source>
</evidence>
<dbReference type="InterPro" id="IPR036890">
    <property type="entry name" value="HATPase_C_sf"/>
</dbReference>
<dbReference type="InterPro" id="IPR001610">
    <property type="entry name" value="PAC"/>
</dbReference>
<dbReference type="Proteomes" id="UP000198644">
    <property type="component" value="Unassembled WGS sequence"/>
</dbReference>
<evidence type="ECO:0000256" key="4">
    <source>
        <dbReference type="ARBA" id="ARBA00022679"/>
    </source>
</evidence>
<evidence type="ECO:0000256" key="2">
    <source>
        <dbReference type="ARBA" id="ARBA00012438"/>
    </source>
</evidence>
<dbReference type="InterPro" id="IPR013656">
    <property type="entry name" value="PAS_4"/>
</dbReference>
<dbReference type="SMART" id="SM00086">
    <property type="entry name" value="PAC"/>
    <property type="match status" value="3"/>
</dbReference>
<dbReference type="SMART" id="SM00091">
    <property type="entry name" value="PAS"/>
    <property type="match status" value="4"/>
</dbReference>
<dbReference type="PROSITE" id="PS50113">
    <property type="entry name" value="PAC"/>
    <property type="match status" value="2"/>
</dbReference>
<dbReference type="InterPro" id="IPR003661">
    <property type="entry name" value="HisK_dim/P_dom"/>
</dbReference>
<feature type="domain" description="PAS" evidence="8">
    <location>
        <begin position="175"/>
        <end position="245"/>
    </location>
</feature>
<evidence type="ECO:0000313" key="11">
    <source>
        <dbReference type="Proteomes" id="UP000198644"/>
    </source>
</evidence>
<dbReference type="InterPro" id="IPR000014">
    <property type="entry name" value="PAS"/>
</dbReference>
<dbReference type="FunFam" id="3.30.565.10:FF:000006">
    <property type="entry name" value="Sensor histidine kinase WalK"/>
    <property type="match status" value="1"/>
</dbReference>
<dbReference type="InterPro" id="IPR000700">
    <property type="entry name" value="PAS-assoc_C"/>
</dbReference>
<keyword evidence="5" id="KW-0418">Kinase</keyword>
<dbReference type="SUPFAM" id="SSF55785">
    <property type="entry name" value="PYP-like sensor domain (PAS domain)"/>
    <property type="match status" value="4"/>
</dbReference>
<dbReference type="Pfam" id="PF02518">
    <property type="entry name" value="HATPase_c"/>
    <property type="match status" value="1"/>
</dbReference>
<dbReference type="InterPro" id="IPR004358">
    <property type="entry name" value="Sig_transdc_His_kin-like_C"/>
</dbReference>
<dbReference type="PROSITE" id="PS50109">
    <property type="entry name" value="HIS_KIN"/>
    <property type="match status" value="1"/>
</dbReference>
<dbReference type="InterPro" id="IPR005467">
    <property type="entry name" value="His_kinase_dom"/>
</dbReference>
<dbReference type="SUPFAM" id="SSF55874">
    <property type="entry name" value="ATPase domain of HSP90 chaperone/DNA topoisomerase II/histidine kinase"/>
    <property type="match status" value="1"/>
</dbReference>
<evidence type="ECO:0000259" key="7">
    <source>
        <dbReference type="PROSITE" id="PS50109"/>
    </source>
</evidence>
<feature type="domain" description="PAS" evidence="8">
    <location>
        <begin position="543"/>
        <end position="613"/>
    </location>
</feature>